<feature type="compositionally biased region" description="Basic and acidic residues" evidence="1">
    <location>
        <begin position="113"/>
        <end position="124"/>
    </location>
</feature>
<protein>
    <submittedName>
        <fullName evidence="2">Uncharacterized protein</fullName>
    </submittedName>
</protein>
<sequence>MGQRNNSVMLAANIEKMILESSDPFPQLRINQAYVPAASSTNIAYKPCSDCLRARVRLTICGPQFDRLLDVTSPHGRTMRGLERYRSPRRFETIPQVGIKHFPQDAIKLDSKLIPDTRDKTGGDKRKKKKKTRGESRNASELTRTKECDCYFFLWLILLLLSANMKS</sequence>
<proteinExistence type="predicted"/>
<feature type="region of interest" description="Disordered" evidence="1">
    <location>
        <begin position="113"/>
        <end position="139"/>
    </location>
</feature>
<accession>A0A8R1YZT7</accession>
<dbReference type="AlphaFoldDB" id="A0A2A6C164"/>
<reference evidence="3" key="1">
    <citation type="journal article" date="2008" name="Nat. Genet.">
        <title>The Pristionchus pacificus genome provides a unique perspective on nematode lifestyle and parasitism.</title>
        <authorList>
            <person name="Dieterich C."/>
            <person name="Clifton S.W."/>
            <person name="Schuster L.N."/>
            <person name="Chinwalla A."/>
            <person name="Delehaunty K."/>
            <person name="Dinkelacker I."/>
            <person name="Fulton L."/>
            <person name="Fulton R."/>
            <person name="Godfrey J."/>
            <person name="Minx P."/>
            <person name="Mitreva M."/>
            <person name="Roeseler W."/>
            <person name="Tian H."/>
            <person name="Witte H."/>
            <person name="Yang S.P."/>
            <person name="Wilson R.K."/>
            <person name="Sommer R.J."/>
        </authorList>
    </citation>
    <scope>NUCLEOTIDE SEQUENCE [LARGE SCALE GENOMIC DNA]</scope>
    <source>
        <strain evidence="3">PS312</strain>
    </source>
</reference>
<reference evidence="2" key="2">
    <citation type="submission" date="2022-06" db="UniProtKB">
        <authorList>
            <consortium name="EnsemblMetazoa"/>
        </authorList>
    </citation>
    <scope>IDENTIFICATION</scope>
    <source>
        <strain evidence="2">PS312</strain>
    </source>
</reference>
<evidence type="ECO:0000313" key="3">
    <source>
        <dbReference type="Proteomes" id="UP000005239"/>
    </source>
</evidence>
<dbReference type="PANTHER" id="PTHR34402">
    <property type="entry name" value="PROTEIN CBG02762"/>
    <property type="match status" value="1"/>
</dbReference>
<accession>A0A2A6C164</accession>
<evidence type="ECO:0000256" key="1">
    <source>
        <dbReference type="SAM" id="MobiDB-lite"/>
    </source>
</evidence>
<name>A0A2A6C164_PRIPA</name>
<evidence type="ECO:0000313" key="2">
    <source>
        <dbReference type="EnsemblMetazoa" id="PPA41978.1"/>
    </source>
</evidence>
<organism evidence="2 3">
    <name type="scientific">Pristionchus pacificus</name>
    <name type="common">Parasitic nematode worm</name>
    <dbReference type="NCBI Taxonomy" id="54126"/>
    <lineage>
        <taxon>Eukaryota</taxon>
        <taxon>Metazoa</taxon>
        <taxon>Ecdysozoa</taxon>
        <taxon>Nematoda</taxon>
        <taxon>Chromadorea</taxon>
        <taxon>Rhabditida</taxon>
        <taxon>Rhabditina</taxon>
        <taxon>Diplogasteromorpha</taxon>
        <taxon>Diplogasteroidea</taxon>
        <taxon>Neodiplogasteridae</taxon>
        <taxon>Pristionchus</taxon>
    </lineage>
</organism>
<dbReference type="PANTHER" id="PTHR34402:SF1">
    <property type="entry name" value="PROTEIN CBG02762"/>
    <property type="match status" value="1"/>
</dbReference>
<dbReference type="Proteomes" id="UP000005239">
    <property type="component" value="Unassembled WGS sequence"/>
</dbReference>
<dbReference type="EnsemblMetazoa" id="PPA41978.1">
    <property type="protein sequence ID" value="PPA41978.1"/>
    <property type="gene ID" value="WBGene00280347"/>
</dbReference>
<keyword evidence="3" id="KW-1185">Reference proteome</keyword>
<gene>
    <name evidence="2" type="primary">WBGene00280347</name>
</gene>